<evidence type="ECO:0000313" key="1">
    <source>
        <dbReference type="EMBL" id="MCS3711562.1"/>
    </source>
</evidence>
<reference evidence="1" key="1">
    <citation type="submission" date="2022-08" db="EMBL/GenBank/DDBJ databases">
        <title>Genomic Encyclopedia of Type Strains, Phase V (KMG-V): Genome sequencing to study the core and pangenomes of soil and plant-associated prokaryotes.</title>
        <authorList>
            <person name="Whitman W."/>
        </authorList>
    </citation>
    <scope>NUCLEOTIDE SEQUENCE</scope>
    <source>
        <strain evidence="1">SP3049</strain>
    </source>
</reference>
<gene>
    <name evidence="1" type="ORF">GGP61_003195</name>
</gene>
<dbReference type="RefSeq" id="WP_259124390.1">
    <property type="nucleotide sequence ID" value="NZ_JANUAE010000015.1"/>
</dbReference>
<protein>
    <submittedName>
        <fullName evidence="1">Uncharacterized protein</fullName>
    </submittedName>
</protein>
<dbReference type="EMBL" id="JANUAE010000015">
    <property type="protein sequence ID" value="MCS3711562.1"/>
    <property type="molecule type" value="Genomic_DNA"/>
</dbReference>
<sequence>MEYYLVNLTGPKQEPVVAGDSLTEAHETVRSLWDRKYKEILHLDPDADSRLAWRSGDKVYTYTYDGEDVLVLIPTHYVFGPMGRGGL</sequence>
<accession>A0A9X2QEA0</accession>
<dbReference type="AlphaFoldDB" id="A0A9X2QEA0"/>
<evidence type="ECO:0000313" key="2">
    <source>
        <dbReference type="Proteomes" id="UP001155057"/>
    </source>
</evidence>
<comment type="caution">
    <text evidence="1">The sequence shown here is derived from an EMBL/GenBank/DDBJ whole genome shotgun (WGS) entry which is preliminary data.</text>
</comment>
<dbReference type="Proteomes" id="UP001155057">
    <property type="component" value="Unassembled WGS sequence"/>
</dbReference>
<name>A0A9X2QEA0_9BACT</name>
<proteinExistence type="predicted"/>
<organism evidence="1 2">
    <name type="scientific">Salinibacter ruber</name>
    <dbReference type="NCBI Taxonomy" id="146919"/>
    <lineage>
        <taxon>Bacteria</taxon>
        <taxon>Pseudomonadati</taxon>
        <taxon>Rhodothermota</taxon>
        <taxon>Rhodothermia</taxon>
        <taxon>Rhodothermales</taxon>
        <taxon>Salinibacteraceae</taxon>
        <taxon>Salinibacter</taxon>
    </lineage>
</organism>